<dbReference type="EMBL" id="AHAT01021313">
    <property type="status" value="NOT_ANNOTATED_CDS"/>
    <property type="molecule type" value="Genomic_DNA"/>
</dbReference>
<keyword evidence="4 16" id="KW-0245">EGF-like domain</keyword>
<reference evidence="21" key="2">
    <citation type="submission" date="2025-08" db="UniProtKB">
        <authorList>
            <consortium name="Ensembl"/>
        </authorList>
    </citation>
    <scope>IDENTIFICATION</scope>
</reference>
<dbReference type="SMART" id="SM00179">
    <property type="entry name" value="EGF_CA"/>
    <property type="match status" value="7"/>
</dbReference>
<dbReference type="FunFam" id="1.20.1070.10:FF:000054">
    <property type="entry name" value="Adhesion G protein-coupled receptor E3"/>
    <property type="match status" value="1"/>
</dbReference>
<evidence type="ECO:0000256" key="6">
    <source>
        <dbReference type="ARBA" id="ARBA00022729"/>
    </source>
</evidence>
<evidence type="ECO:0000256" key="10">
    <source>
        <dbReference type="ARBA" id="ARBA00023040"/>
    </source>
</evidence>
<dbReference type="EMBL" id="AHAT01021314">
    <property type="status" value="NOT_ANNOTATED_CDS"/>
    <property type="molecule type" value="Genomic_DNA"/>
</dbReference>
<dbReference type="GO" id="GO:0030855">
    <property type="term" value="P:epithelial cell differentiation"/>
    <property type="evidence" value="ECO:0007669"/>
    <property type="project" value="UniProtKB-ARBA"/>
</dbReference>
<dbReference type="Gene3D" id="2.60.220.50">
    <property type="match status" value="1"/>
</dbReference>
<feature type="domain" description="G-protein coupled receptors family 2 profile 2" evidence="20">
    <location>
        <begin position="615"/>
        <end position="858"/>
    </location>
</feature>
<dbReference type="PROSITE" id="PS50026">
    <property type="entry name" value="EGF_3"/>
    <property type="match status" value="7"/>
</dbReference>
<evidence type="ECO:0000259" key="18">
    <source>
        <dbReference type="PROSITE" id="PS50026"/>
    </source>
</evidence>
<dbReference type="Pfam" id="PF01825">
    <property type="entry name" value="GPS"/>
    <property type="match status" value="1"/>
</dbReference>
<dbReference type="InterPro" id="IPR009030">
    <property type="entry name" value="Growth_fac_rcpt_cys_sf"/>
</dbReference>
<keyword evidence="3" id="KW-1003">Cell membrane</keyword>
<dbReference type="InterPro" id="IPR049883">
    <property type="entry name" value="NOTCH1_EGF-like"/>
</dbReference>
<evidence type="ECO:0000256" key="9">
    <source>
        <dbReference type="ARBA" id="ARBA00022989"/>
    </source>
</evidence>
<feature type="transmembrane region" description="Helical" evidence="17">
    <location>
        <begin position="617"/>
        <end position="640"/>
    </location>
</feature>
<evidence type="ECO:0000256" key="8">
    <source>
        <dbReference type="ARBA" id="ARBA00022837"/>
    </source>
</evidence>
<dbReference type="eggNOG" id="KOG4193">
    <property type="taxonomic scope" value="Eukaryota"/>
</dbReference>
<dbReference type="InterPro" id="IPR000742">
    <property type="entry name" value="EGF"/>
</dbReference>
<feature type="domain" description="EGF-like" evidence="18">
    <location>
        <begin position="286"/>
        <end position="324"/>
    </location>
</feature>
<feature type="transmembrane region" description="Helical" evidence="17">
    <location>
        <begin position="674"/>
        <end position="698"/>
    </location>
</feature>
<feature type="domain" description="EGF-like" evidence="18">
    <location>
        <begin position="98"/>
        <end position="136"/>
    </location>
</feature>
<keyword evidence="8" id="KW-0106">Calcium</keyword>
<feature type="domain" description="EGF-like" evidence="18">
    <location>
        <begin position="189"/>
        <end position="227"/>
    </location>
</feature>
<evidence type="ECO:0000259" key="19">
    <source>
        <dbReference type="PROSITE" id="PS50221"/>
    </source>
</evidence>
<dbReference type="Proteomes" id="UP000018468">
    <property type="component" value="Linkage group LG6"/>
</dbReference>
<dbReference type="FunFam" id="2.10.25.10:FF:000017">
    <property type="entry name" value="latent-transforming growth factor beta-binding protein 4 isoform X1"/>
    <property type="match status" value="2"/>
</dbReference>
<reference evidence="21" key="3">
    <citation type="submission" date="2025-09" db="UniProtKB">
        <authorList>
            <consortium name="Ensembl"/>
        </authorList>
    </citation>
    <scope>IDENTIFICATION</scope>
</reference>
<dbReference type="Gene3D" id="1.20.1070.10">
    <property type="entry name" value="Rhodopsin 7-helix transmembrane proteins"/>
    <property type="match status" value="1"/>
</dbReference>
<dbReference type="PRINTS" id="PR00249">
    <property type="entry name" value="GPCRSECRETIN"/>
</dbReference>
<dbReference type="InterPro" id="IPR017981">
    <property type="entry name" value="GPCR_2-like_7TM"/>
</dbReference>
<keyword evidence="11 17" id="KW-0472">Membrane</keyword>
<evidence type="ECO:0000256" key="13">
    <source>
        <dbReference type="ARBA" id="ARBA00023170"/>
    </source>
</evidence>
<feature type="domain" description="EGF-like" evidence="18">
    <location>
        <begin position="49"/>
        <end position="87"/>
    </location>
</feature>
<evidence type="ECO:0000256" key="15">
    <source>
        <dbReference type="ARBA" id="ARBA00023224"/>
    </source>
</evidence>
<feature type="transmembrane region" description="Helical" evidence="17">
    <location>
        <begin position="809"/>
        <end position="829"/>
    </location>
</feature>
<feature type="transmembrane region" description="Helical" evidence="17">
    <location>
        <begin position="724"/>
        <end position="745"/>
    </location>
</feature>
<evidence type="ECO:0000256" key="12">
    <source>
        <dbReference type="ARBA" id="ARBA00023157"/>
    </source>
</evidence>
<keyword evidence="6" id="KW-0732">Signal</keyword>
<evidence type="ECO:0000256" key="7">
    <source>
        <dbReference type="ARBA" id="ARBA00022737"/>
    </source>
</evidence>
<sequence>IDECKENSLICGSNAECTNNAGSYTCSCYSGYTPPPGVTLTNQSWPCKDIDECARSPPICGPNAQCTNSVGSYSCACDTGFIIPTGVKVTNNSHPCQDIDECDKNPSICGPYAECINTPGKYNCSCNTGYRPPDGVTMTKINECTEDPSICGPNAECTNTAGSYNCSCVLGYGPAAGVTLINNTTPCADIDECLQSPPICGPNSLCNNTPGSYKCSCKTGFRSKLGTSISSINQCQDTDECEDDPSVCGSHANCTNTAGSYICSCHSGYSSPPGVSQVNKSHPCQDTDECTQVPLVCGPNSNCTNSNGSYNCSCWNGYKAQDGAKVINDNNPCQECLFLCRKNIRLPSHNVSSVKAISVSELVFVPLQCVCLVNVLCVLSKNTLHNMEKPVSLENIGSALHFITFHSTLFHSLKKIQWKSIFQPLLRTIMLCYLAILSFHPSNGLYLVECSAVFTESAKIKESASTSMNRNLRQAGKSINSDVLILRNFVITPGSASVVFISYTGIENLLRADYLKTENVTEMLSDVISATLAKTINTNLSEPVNFTLKHTKPTSEHGVMTCVYWKDAGEKQFWSVEGCMAKYSNENYTICSCTHLSTFALIMQLGNNSEKNPVLDFINNVAVILGLVFLALAIMTFIFCHWNPKINNTTRLNLCVCLFLAQLLFLVGVPRTEIKIVCSIIAGVLHFLFLASFVWMLLEAVQLFLLVRSLAQVRIIQKEGLRSAYLLLIGYGIPTVVVGVSAGLFPKGYGDDKQCWLKSEKGFRWTFLGPLYCILTLNLFLFSVIVWNLRLTLVHMKSDISKVNDTRIILFKSVAQCVVLGCGWILGFFQSSTLLTYLFIVLNSQQGTFIFIVHCLLNREV</sequence>
<keyword evidence="13" id="KW-0675">Receptor</keyword>
<evidence type="ECO:0000256" key="2">
    <source>
        <dbReference type="ARBA" id="ARBA00007343"/>
    </source>
</evidence>
<dbReference type="GO" id="GO:0007166">
    <property type="term" value="P:cell surface receptor signaling pathway"/>
    <property type="evidence" value="ECO:0007669"/>
    <property type="project" value="InterPro"/>
</dbReference>
<keyword evidence="9 17" id="KW-1133">Transmembrane helix</keyword>
<evidence type="ECO:0000256" key="4">
    <source>
        <dbReference type="ARBA" id="ARBA00022536"/>
    </source>
</evidence>
<dbReference type="Gene3D" id="2.10.25.10">
    <property type="entry name" value="Laminin"/>
    <property type="match status" value="7"/>
</dbReference>
<dbReference type="PRINTS" id="PR01128">
    <property type="entry name" value="EMR1HORMONER"/>
</dbReference>
<dbReference type="InterPro" id="IPR057244">
    <property type="entry name" value="GAIN_B"/>
</dbReference>
<feature type="domain" description="GAIN-B" evidence="19">
    <location>
        <begin position="451"/>
        <end position="609"/>
    </location>
</feature>
<dbReference type="InterPro" id="IPR018097">
    <property type="entry name" value="EGF_Ca-bd_CS"/>
</dbReference>
<keyword evidence="15" id="KW-0807">Transducer</keyword>
<evidence type="ECO:0000313" key="21">
    <source>
        <dbReference type="Ensembl" id="ENSLOCP00000012245.1"/>
    </source>
</evidence>
<comment type="similarity">
    <text evidence="2">Belongs to the G-protein coupled receptor 2 family. Adhesion G-protein coupled receptor (ADGR) subfamily.</text>
</comment>
<keyword evidence="22" id="KW-1185">Reference proteome</keyword>
<evidence type="ECO:0000256" key="11">
    <source>
        <dbReference type="ARBA" id="ARBA00023136"/>
    </source>
</evidence>
<dbReference type="PANTHER" id="PTHR12011">
    <property type="entry name" value="ADHESION G-PROTEIN COUPLED RECEPTOR"/>
    <property type="match status" value="1"/>
</dbReference>
<dbReference type="SMART" id="SM00181">
    <property type="entry name" value="EGF"/>
    <property type="match status" value="7"/>
</dbReference>
<dbReference type="SUPFAM" id="SSF57184">
    <property type="entry name" value="Growth factor receptor domain"/>
    <property type="match status" value="1"/>
</dbReference>
<feature type="transmembrane region" description="Helical" evidence="17">
    <location>
        <begin position="765"/>
        <end position="789"/>
    </location>
</feature>
<dbReference type="PROSITE" id="PS50221">
    <property type="entry name" value="GAIN_B"/>
    <property type="match status" value="1"/>
</dbReference>
<dbReference type="InterPro" id="IPR000832">
    <property type="entry name" value="GPCR_2_secretin-like"/>
</dbReference>
<evidence type="ECO:0000313" key="22">
    <source>
        <dbReference type="Proteomes" id="UP000018468"/>
    </source>
</evidence>
<evidence type="ECO:0000256" key="14">
    <source>
        <dbReference type="ARBA" id="ARBA00023180"/>
    </source>
</evidence>
<dbReference type="FunFam" id="2.10.25.10:FF:000998">
    <property type="entry name" value="Latent-transforming growth factor beta-binding protein 4"/>
    <property type="match status" value="2"/>
</dbReference>
<dbReference type="FunFam" id="2.10.25.10:FF:001266">
    <property type="entry name" value="Uncharacterized protein"/>
    <property type="match status" value="1"/>
</dbReference>
<dbReference type="InterPro" id="IPR001881">
    <property type="entry name" value="EGF-like_Ca-bd_dom"/>
</dbReference>
<evidence type="ECO:0000256" key="3">
    <source>
        <dbReference type="ARBA" id="ARBA00022475"/>
    </source>
</evidence>
<evidence type="ECO:0000256" key="5">
    <source>
        <dbReference type="ARBA" id="ARBA00022692"/>
    </source>
</evidence>
<evidence type="ECO:0000256" key="17">
    <source>
        <dbReference type="SAM" id="Phobius"/>
    </source>
</evidence>
<keyword evidence="14" id="KW-0325">Glycoprotein</keyword>
<feature type="transmembrane region" description="Helical" evidence="17">
    <location>
        <begin position="835"/>
        <end position="857"/>
    </location>
</feature>
<keyword evidence="12" id="KW-1015">Disulfide bond</keyword>
<protein>
    <submittedName>
        <fullName evidence="21">Uncharacterized protein</fullName>
    </submittedName>
</protein>
<feature type="transmembrane region" description="Helical" evidence="17">
    <location>
        <begin position="652"/>
        <end position="668"/>
    </location>
</feature>
<feature type="domain" description="EGF-like" evidence="18">
    <location>
        <begin position="140"/>
        <end position="178"/>
    </location>
</feature>
<dbReference type="GeneTree" id="ENSGT00940000163334"/>
<dbReference type="InterPro" id="IPR000203">
    <property type="entry name" value="GPS"/>
</dbReference>
<dbReference type="PROSITE" id="PS00010">
    <property type="entry name" value="ASX_HYDROXYL"/>
    <property type="match status" value="7"/>
</dbReference>
<dbReference type="Ensembl" id="ENSLOCT00000012266.1">
    <property type="protein sequence ID" value="ENSLOCP00000012245.1"/>
    <property type="gene ID" value="ENSLOCG00000010007.1"/>
</dbReference>
<dbReference type="CDD" id="cd00054">
    <property type="entry name" value="EGF_CA"/>
    <property type="match status" value="7"/>
</dbReference>
<keyword evidence="10" id="KW-0297">G-protein coupled receptor</keyword>
<dbReference type="AlphaFoldDB" id="W5MV36"/>
<dbReference type="PANTHER" id="PTHR12011:SF469">
    <property type="entry name" value="ADHESION G PROTEIN-COUPLED RECEPTOR E1-RELATED"/>
    <property type="match status" value="1"/>
</dbReference>
<dbReference type="InterPro" id="IPR046338">
    <property type="entry name" value="GAIN_dom_sf"/>
</dbReference>
<dbReference type="PROSITE" id="PS50261">
    <property type="entry name" value="G_PROTEIN_RECEP_F2_4"/>
    <property type="match status" value="1"/>
</dbReference>
<evidence type="ECO:0000259" key="20">
    <source>
        <dbReference type="PROSITE" id="PS50261"/>
    </source>
</evidence>
<name>W5MV36_LEPOC</name>
<comment type="caution">
    <text evidence="16">Lacks conserved residue(s) required for the propagation of feature annotation.</text>
</comment>
<dbReference type="OMA" id="CGPDAEC"/>
<dbReference type="InParanoid" id="W5MV36"/>
<dbReference type="InterPro" id="IPR001740">
    <property type="entry name" value="GPCR_2_EMR1-like_rcpt"/>
</dbReference>
<feature type="domain" description="EGF-like" evidence="18">
    <location>
        <begin position="237"/>
        <end position="275"/>
    </location>
</feature>
<comment type="subcellular location">
    <subcellularLocation>
        <location evidence="1">Cell membrane</location>
        <topology evidence="1">Multi-pass membrane protein</topology>
    </subcellularLocation>
</comment>
<reference evidence="22" key="1">
    <citation type="submission" date="2011-12" db="EMBL/GenBank/DDBJ databases">
        <title>The Draft Genome of Lepisosteus oculatus.</title>
        <authorList>
            <consortium name="The Broad Institute Genome Assembly &amp; Analysis Group"/>
            <consortium name="Computational R&amp;D Group"/>
            <consortium name="and Sequencing Platform"/>
            <person name="Di Palma F."/>
            <person name="Alfoldi J."/>
            <person name="Johnson J."/>
            <person name="Berlin A."/>
            <person name="Gnerre S."/>
            <person name="Jaffe D."/>
            <person name="MacCallum I."/>
            <person name="Young S."/>
            <person name="Walker B.J."/>
            <person name="Lander E.S."/>
            <person name="Lindblad-Toh K."/>
        </authorList>
    </citation>
    <scope>NUCLEOTIDE SEQUENCE [LARGE SCALE GENOMIC DNA]</scope>
</reference>
<dbReference type="SMART" id="SM00303">
    <property type="entry name" value="GPS"/>
    <property type="match status" value="1"/>
</dbReference>
<feature type="domain" description="EGF-like" evidence="18">
    <location>
        <begin position="1"/>
        <end position="38"/>
    </location>
</feature>
<dbReference type="Pfam" id="PF00002">
    <property type="entry name" value="7tm_2"/>
    <property type="match status" value="1"/>
</dbReference>
<dbReference type="GO" id="GO:0005509">
    <property type="term" value="F:calcium ion binding"/>
    <property type="evidence" value="ECO:0007669"/>
    <property type="project" value="InterPro"/>
</dbReference>
<accession>W5MV36</accession>
<dbReference type="PROSITE" id="PS01187">
    <property type="entry name" value="EGF_CA"/>
    <property type="match status" value="3"/>
</dbReference>
<evidence type="ECO:0000256" key="16">
    <source>
        <dbReference type="PROSITE-ProRule" id="PRU00076"/>
    </source>
</evidence>
<dbReference type="GO" id="GO:0005886">
    <property type="term" value="C:plasma membrane"/>
    <property type="evidence" value="ECO:0000318"/>
    <property type="project" value="GO_Central"/>
</dbReference>
<dbReference type="Pfam" id="PF07645">
    <property type="entry name" value="EGF_CA"/>
    <property type="match status" value="7"/>
</dbReference>
<dbReference type="HOGENOM" id="CLU_002753_3_7_1"/>
<dbReference type="GO" id="GO:0004930">
    <property type="term" value="F:G protein-coupled receptor activity"/>
    <property type="evidence" value="ECO:0000318"/>
    <property type="project" value="GO_Central"/>
</dbReference>
<keyword evidence="7" id="KW-0677">Repeat</keyword>
<dbReference type="SUPFAM" id="SSF57196">
    <property type="entry name" value="EGF/Laminin"/>
    <property type="match status" value="4"/>
</dbReference>
<organism evidence="21 22">
    <name type="scientific">Lepisosteus oculatus</name>
    <name type="common">Spotted gar</name>
    <dbReference type="NCBI Taxonomy" id="7918"/>
    <lineage>
        <taxon>Eukaryota</taxon>
        <taxon>Metazoa</taxon>
        <taxon>Chordata</taxon>
        <taxon>Craniata</taxon>
        <taxon>Vertebrata</taxon>
        <taxon>Euteleostomi</taxon>
        <taxon>Actinopterygii</taxon>
        <taxon>Neopterygii</taxon>
        <taxon>Holostei</taxon>
        <taxon>Semionotiformes</taxon>
        <taxon>Lepisosteidae</taxon>
        <taxon>Lepisosteus</taxon>
    </lineage>
</organism>
<dbReference type="InterPro" id="IPR000152">
    <property type="entry name" value="EGF-type_Asp/Asn_hydroxyl_site"/>
</dbReference>
<keyword evidence="5 17" id="KW-0812">Transmembrane</keyword>
<dbReference type="GO" id="GO:0007186">
    <property type="term" value="P:G protein-coupled receptor signaling pathway"/>
    <property type="evidence" value="ECO:0000318"/>
    <property type="project" value="GO_Central"/>
</dbReference>
<dbReference type="FunFam" id="2.10.25.10:FF:000038">
    <property type="entry name" value="Fibrillin 2"/>
    <property type="match status" value="2"/>
</dbReference>
<proteinExistence type="inferred from homology"/>
<evidence type="ECO:0000256" key="1">
    <source>
        <dbReference type="ARBA" id="ARBA00004651"/>
    </source>
</evidence>